<dbReference type="EMBL" id="CAJNOB010000067">
    <property type="protein sequence ID" value="CAF0704599.1"/>
    <property type="molecule type" value="Genomic_DNA"/>
</dbReference>
<gene>
    <name evidence="1" type="ORF">MPNT_70086</name>
</gene>
<dbReference type="AlphaFoldDB" id="A0A8J2FTG5"/>
<sequence length="38" mass="4104">MLGPEDGGEIKLADHLVDEVSQLVRGQPVPGEKSTWQS</sequence>
<comment type="caution">
    <text evidence="1">The sequence shown here is derived from an EMBL/GenBank/DDBJ whole genome shotgun (WGS) entry which is preliminary data.</text>
</comment>
<reference evidence="1" key="1">
    <citation type="submission" date="2021-02" db="EMBL/GenBank/DDBJ databases">
        <authorList>
            <person name="Cremers G."/>
            <person name="Picone N."/>
        </authorList>
    </citation>
    <scope>NUCLEOTIDE SEQUENCE</scope>
    <source>
        <strain evidence="1">PQ17</strain>
    </source>
</reference>
<evidence type="ECO:0000313" key="1">
    <source>
        <dbReference type="EMBL" id="CAF0704599.1"/>
    </source>
</evidence>
<protein>
    <submittedName>
        <fullName evidence="1">Uncharacterized protein</fullName>
    </submittedName>
</protein>
<organism evidence="1 2">
    <name type="scientific">Candidatus Methylacidithermus pantelleriae</name>
    <dbReference type="NCBI Taxonomy" id="2744239"/>
    <lineage>
        <taxon>Bacteria</taxon>
        <taxon>Pseudomonadati</taxon>
        <taxon>Verrucomicrobiota</taxon>
        <taxon>Methylacidiphilae</taxon>
        <taxon>Methylacidiphilales</taxon>
        <taxon>Methylacidiphilaceae</taxon>
        <taxon>Candidatus Methylacidithermus</taxon>
    </lineage>
</organism>
<evidence type="ECO:0000313" key="2">
    <source>
        <dbReference type="Proteomes" id="UP000663859"/>
    </source>
</evidence>
<accession>A0A8J2FTG5</accession>
<name>A0A8J2FTG5_9BACT</name>
<dbReference type="Proteomes" id="UP000663859">
    <property type="component" value="Unassembled WGS sequence"/>
</dbReference>
<proteinExistence type="predicted"/>
<keyword evidence="2" id="KW-1185">Reference proteome</keyword>